<proteinExistence type="predicted"/>
<dbReference type="AlphaFoldDB" id="A0A917PVP4"/>
<evidence type="ECO:0000313" key="2">
    <source>
        <dbReference type="Proteomes" id="UP000636956"/>
    </source>
</evidence>
<sequence>MITKTIETLAISHADDLAFRALADVATLTQGIESRVVGGQMVGLLATAYPTPATVIRQTADADAAITTQMAASGRVHDLLTEAGYIATAGNSYEKL</sequence>
<organism evidence="1 2">
    <name type="scientific">Agromyces bauzanensis</name>
    <dbReference type="NCBI Taxonomy" id="1308924"/>
    <lineage>
        <taxon>Bacteria</taxon>
        <taxon>Bacillati</taxon>
        <taxon>Actinomycetota</taxon>
        <taxon>Actinomycetes</taxon>
        <taxon>Micrococcales</taxon>
        <taxon>Microbacteriaceae</taxon>
        <taxon>Agromyces</taxon>
    </lineage>
</organism>
<dbReference type="Proteomes" id="UP000636956">
    <property type="component" value="Unassembled WGS sequence"/>
</dbReference>
<evidence type="ECO:0000313" key="1">
    <source>
        <dbReference type="EMBL" id="GGJ94093.1"/>
    </source>
</evidence>
<dbReference type="EMBL" id="BMMD01000038">
    <property type="protein sequence ID" value="GGJ94093.1"/>
    <property type="molecule type" value="Genomic_DNA"/>
</dbReference>
<accession>A0A917PVP4</accession>
<protein>
    <submittedName>
        <fullName evidence="1">Uncharacterized protein</fullName>
    </submittedName>
</protein>
<comment type="caution">
    <text evidence="1">The sequence shown here is derived from an EMBL/GenBank/DDBJ whole genome shotgun (WGS) entry which is preliminary data.</text>
</comment>
<gene>
    <name evidence="1" type="ORF">GCM10011372_35530</name>
</gene>
<reference evidence="1" key="1">
    <citation type="journal article" date="2014" name="Int. J. Syst. Evol. Microbiol.">
        <title>Complete genome sequence of Corynebacterium casei LMG S-19264T (=DSM 44701T), isolated from a smear-ripened cheese.</title>
        <authorList>
            <consortium name="US DOE Joint Genome Institute (JGI-PGF)"/>
            <person name="Walter F."/>
            <person name="Albersmeier A."/>
            <person name="Kalinowski J."/>
            <person name="Ruckert C."/>
        </authorList>
    </citation>
    <scope>NUCLEOTIDE SEQUENCE</scope>
    <source>
        <strain evidence="1">CGMCC 1.8984</strain>
    </source>
</reference>
<dbReference type="RefSeq" id="WP_188744736.1">
    <property type="nucleotide sequence ID" value="NZ_BAABFW010000032.1"/>
</dbReference>
<name>A0A917PVP4_9MICO</name>
<reference evidence="1" key="2">
    <citation type="submission" date="2020-09" db="EMBL/GenBank/DDBJ databases">
        <authorList>
            <person name="Sun Q."/>
            <person name="Zhou Y."/>
        </authorList>
    </citation>
    <scope>NUCLEOTIDE SEQUENCE</scope>
    <source>
        <strain evidence="1">CGMCC 1.8984</strain>
    </source>
</reference>
<keyword evidence="2" id="KW-1185">Reference proteome</keyword>